<keyword evidence="4" id="KW-1185">Reference proteome</keyword>
<proteinExistence type="predicted"/>
<feature type="transmembrane region" description="Helical" evidence="2">
    <location>
        <begin position="32"/>
        <end position="55"/>
    </location>
</feature>
<dbReference type="Pfam" id="PF04977">
    <property type="entry name" value="DivIC"/>
    <property type="match status" value="1"/>
</dbReference>
<dbReference type="InterPro" id="IPR039076">
    <property type="entry name" value="DivIC"/>
</dbReference>
<keyword evidence="1" id="KW-0175">Coiled coil</keyword>
<protein>
    <submittedName>
        <fullName evidence="3">Septum formation initiator family protein</fullName>
    </submittedName>
</protein>
<gene>
    <name evidence="3" type="ORF">ACFOZ1_16195</name>
</gene>
<feature type="coiled-coil region" evidence="1">
    <location>
        <begin position="61"/>
        <end position="95"/>
    </location>
</feature>
<keyword evidence="2" id="KW-0812">Transmembrane</keyword>
<evidence type="ECO:0000313" key="4">
    <source>
        <dbReference type="Proteomes" id="UP001595880"/>
    </source>
</evidence>
<dbReference type="Proteomes" id="UP001595880">
    <property type="component" value="Unassembled WGS sequence"/>
</dbReference>
<dbReference type="PANTHER" id="PTHR40027:SF1">
    <property type="entry name" value="CELL DIVISION PROTEIN DIVIC"/>
    <property type="match status" value="1"/>
</dbReference>
<comment type="caution">
    <text evidence="3">The sequence shown here is derived from an EMBL/GenBank/DDBJ whole genome shotgun (WGS) entry which is preliminary data.</text>
</comment>
<dbReference type="RefSeq" id="WP_390200955.1">
    <property type="nucleotide sequence ID" value="NZ_JBHSDV010000008.1"/>
</dbReference>
<reference evidence="4" key="1">
    <citation type="journal article" date="2019" name="Int. J. Syst. Evol. Microbiol.">
        <title>The Global Catalogue of Microorganisms (GCM) 10K type strain sequencing project: providing services to taxonomists for standard genome sequencing and annotation.</title>
        <authorList>
            <consortium name="The Broad Institute Genomics Platform"/>
            <consortium name="The Broad Institute Genome Sequencing Center for Infectious Disease"/>
            <person name="Wu L."/>
            <person name="Ma J."/>
        </authorList>
    </citation>
    <scope>NUCLEOTIDE SEQUENCE [LARGE SCALE GENOMIC DNA]</scope>
    <source>
        <strain evidence="4">KACC 14058</strain>
    </source>
</reference>
<dbReference type="InterPro" id="IPR007060">
    <property type="entry name" value="FtsL/DivIC"/>
</dbReference>
<sequence>MAKYNKVSRINEPYIEEQNVSHRRQVAKKKRLVRRLFLFALVAITITVFITIYHINQRITHKEMVEQYDQKTEQLVQLQTEEKQLIEEINLLNDEEYLLQLAKTNYFFTEEGEIVFKLPEDNASY</sequence>
<evidence type="ECO:0000256" key="1">
    <source>
        <dbReference type="SAM" id="Coils"/>
    </source>
</evidence>
<dbReference type="PANTHER" id="PTHR40027">
    <property type="entry name" value="CELL DIVISION PROTEIN DIVIC"/>
    <property type="match status" value="1"/>
</dbReference>
<accession>A0ABV8W244</accession>
<evidence type="ECO:0000313" key="3">
    <source>
        <dbReference type="EMBL" id="MFC4389321.1"/>
    </source>
</evidence>
<evidence type="ECO:0000256" key="2">
    <source>
        <dbReference type="SAM" id="Phobius"/>
    </source>
</evidence>
<dbReference type="EMBL" id="JBHSDV010000008">
    <property type="protein sequence ID" value="MFC4389321.1"/>
    <property type="molecule type" value="Genomic_DNA"/>
</dbReference>
<name>A0ABV8W244_9BACI</name>
<keyword evidence="2" id="KW-0472">Membrane</keyword>
<keyword evidence="2" id="KW-1133">Transmembrane helix</keyword>
<organism evidence="3 4">
    <name type="scientific">Gracilibacillus marinus</name>
    <dbReference type="NCBI Taxonomy" id="630535"/>
    <lineage>
        <taxon>Bacteria</taxon>
        <taxon>Bacillati</taxon>
        <taxon>Bacillota</taxon>
        <taxon>Bacilli</taxon>
        <taxon>Bacillales</taxon>
        <taxon>Bacillaceae</taxon>
        <taxon>Gracilibacillus</taxon>
    </lineage>
</organism>